<evidence type="ECO:0000313" key="2">
    <source>
        <dbReference type="Proteomes" id="UP000007648"/>
    </source>
</evidence>
<sequence length="71" mass="7927">MAVTRFLVPSVGVTGEGTGIPKNIREWLQSAYCFATKRNDFWRNLTVNLGFFAADVRLTQNLSDTDLMSGQ</sequence>
<name>A0A7N4V7J3_SARHA</name>
<accession>A0A7N4V7J3</accession>
<dbReference type="AlphaFoldDB" id="A0A7N4V7J3"/>
<proteinExistence type="predicted"/>
<dbReference type="GO" id="GO:0005742">
    <property type="term" value="C:mitochondrial outer membrane translocase complex"/>
    <property type="evidence" value="ECO:0007669"/>
    <property type="project" value="InterPro"/>
</dbReference>
<reference evidence="1" key="2">
    <citation type="submission" date="2025-08" db="UniProtKB">
        <authorList>
            <consortium name="Ensembl"/>
        </authorList>
    </citation>
    <scope>IDENTIFICATION</scope>
</reference>
<dbReference type="Pfam" id="PF15184">
    <property type="entry name" value="TOM6p"/>
    <property type="match status" value="1"/>
</dbReference>
<reference evidence="1 2" key="1">
    <citation type="journal article" date="2011" name="Proc. Natl. Acad. Sci. U.S.A.">
        <title>Genetic diversity and population structure of the endangered marsupial Sarcophilus harrisii (Tasmanian devil).</title>
        <authorList>
            <person name="Miller W."/>
            <person name="Hayes V.M."/>
            <person name="Ratan A."/>
            <person name="Petersen D.C."/>
            <person name="Wittekindt N.E."/>
            <person name="Miller J."/>
            <person name="Walenz B."/>
            <person name="Knight J."/>
            <person name="Qi J."/>
            <person name="Zhao F."/>
            <person name="Wang Q."/>
            <person name="Bedoya-Reina O.C."/>
            <person name="Katiyar N."/>
            <person name="Tomsho L.P."/>
            <person name="Kasson L.M."/>
            <person name="Hardie R.A."/>
            <person name="Woodbridge P."/>
            <person name="Tindall E.A."/>
            <person name="Bertelsen M.F."/>
            <person name="Dixon D."/>
            <person name="Pyecroft S."/>
            <person name="Helgen K.M."/>
            <person name="Lesk A.M."/>
            <person name="Pringle T.H."/>
            <person name="Patterson N."/>
            <person name="Zhang Y."/>
            <person name="Kreiss A."/>
            <person name="Woods G.M."/>
            <person name="Jones M.E."/>
            <person name="Schuster S.C."/>
        </authorList>
    </citation>
    <scope>NUCLEOTIDE SEQUENCE [LARGE SCALE GENOMIC DNA]</scope>
</reference>
<dbReference type="Ensembl" id="ENSSHAT00000036593.1">
    <property type="protein sequence ID" value="ENSSHAP00000045174.1"/>
    <property type="gene ID" value="ENSSHAG00000022817.1"/>
</dbReference>
<evidence type="ECO:0000313" key="1">
    <source>
        <dbReference type="Ensembl" id="ENSSHAP00000045174.1"/>
    </source>
</evidence>
<keyword evidence="2" id="KW-1185">Reference proteome</keyword>
<dbReference type="FunCoup" id="A0A7N4V7J3">
    <property type="interactions" value="272"/>
</dbReference>
<dbReference type="PANTHER" id="PTHR15527">
    <property type="entry name" value="MITOCHONDRIAL IMPORT RECEPTOR SUBUNIT TOM6 HOMOLOG"/>
    <property type="match status" value="1"/>
</dbReference>
<organism evidence="1 2">
    <name type="scientific">Sarcophilus harrisii</name>
    <name type="common">Tasmanian devil</name>
    <name type="synonym">Sarcophilus laniarius</name>
    <dbReference type="NCBI Taxonomy" id="9305"/>
    <lineage>
        <taxon>Eukaryota</taxon>
        <taxon>Metazoa</taxon>
        <taxon>Chordata</taxon>
        <taxon>Craniata</taxon>
        <taxon>Vertebrata</taxon>
        <taxon>Euteleostomi</taxon>
        <taxon>Mammalia</taxon>
        <taxon>Metatheria</taxon>
        <taxon>Dasyuromorphia</taxon>
        <taxon>Dasyuridae</taxon>
        <taxon>Sarcophilus</taxon>
    </lineage>
</organism>
<dbReference type="PANTHER" id="PTHR15527:SF0">
    <property type="entry name" value="MITOCHONDRIAL IMPORT RECEPTOR SUBUNIT TOM6 HOMOLOG"/>
    <property type="match status" value="1"/>
</dbReference>
<dbReference type="InterPro" id="IPR029182">
    <property type="entry name" value="TOMM6"/>
</dbReference>
<reference evidence="1" key="3">
    <citation type="submission" date="2025-09" db="UniProtKB">
        <authorList>
            <consortium name="Ensembl"/>
        </authorList>
    </citation>
    <scope>IDENTIFICATION</scope>
</reference>
<dbReference type="Proteomes" id="UP000007648">
    <property type="component" value="Unassembled WGS sequence"/>
</dbReference>
<protein>
    <submittedName>
        <fullName evidence="1">Uncharacterized protein</fullName>
    </submittedName>
</protein>
<dbReference type="InParanoid" id="A0A7N4V7J3"/>